<name>A0A1U9KHS5_ACEAC</name>
<evidence type="ECO:0000256" key="9">
    <source>
        <dbReference type="SAM" id="Phobius"/>
    </source>
</evidence>
<dbReference type="AlphaFoldDB" id="A0A1U9KHS5"/>
<dbReference type="KEGG" id="aace:A0U92_11835"/>
<proteinExistence type="inferred from homology"/>
<evidence type="ECO:0000256" key="5">
    <source>
        <dbReference type="ARBA" id="ARBA00022989"/>
    </source>
</evidence>
<dbReference type="InterPro" id="IPR036737">
    <property type="entry name" value="OmpA-like_sf"/>
</dbReference>
<protein>
    <recommendedName>
        <fullName evidence="10">OmpA-like domain-containing protein</fullName>
    </recommendedName>
</protein>
<dbReference type="Pfam" id="PF00691">
    <property type="entry name" value="OmpA"/>
    <property type="match status" value="1"/>
</dbReference>
<keyword evidence="12" id="KW-1185">Reference proteome</keyword>
<evidence type="ECO:0000256" key="6">
    <source>
        <dbReference type="ARBA" id="ARBA00023136"/>
    </source>
</evidence>
<dbReference type="InterPro" id="IPR006665">
    <property type="entry name" value="OmpA-like"/>
</dbReference>
<evidence type="ECO:0000256" key="2">
    <source>
        <dbReference type="ARBA" id="ARBA00008914"/>
    </source>
</evidence>
<evidence type="ECO:0000256" key="1">
    <source>
        <dbReference type="ARBA" id="ARBA00004162"/>
    </source>
</evidence>
<evidence type="ECO:0000256" key="8">
    <source>
        <dbReference type="SAM" id="MobiDB-lite"/>
    </source>
</evidence>
<dbReference type="RefSeq" id="WP_149026456.1">
    <property type="nucleotide sequence ID" value="NZ_CP014692.1"/>
</dbReference>
<dbReference type="InterPro" id="IPR050330">
    <property type="entry name" value="Bact_OuterMem_StrucFunc"/>
</dbReference>
<feature type="region of interest" description="Disordered" evidence="8">
    <location>
        <begin position="74"/>
        <end position="123"/>
    </location>
</feature>
<feature type="domain" description="OmpA-like" evidence="10">
    <location>
        <begin position="262"/>
        <end position="380"/>
    </location>
</feature>
<comment type="subcellular location">
    <subcellularLocation>
        <location evidence="1">Cell membrane</location>
        <topology evidence="1">Single-pass membrane protein</topology>
    </subcellularLocation>
</comment>
<evidence type="ECO:0000259" key="10">
    <source>
        <dbReference type="PROSITE" id="PS51123"/>
    </source>
</evidence>
<organism evidence="11 12">
    <name type="scientific">Acetobacter aceti</name>
    <dbReference type="NCBI Taxonomy" id="435"/>
    <lineage>
        <taxon>Bacteria</taxon>
        <taxon>Pseudomonadati</taxon>
        <taxon>Pseudomonadota</taxon>
        <taxon>Alphaproteobacteria</taxon>
        <taxon>Acetobacterales</taxon>
        <taxon>Acetobacteraceae</taxon>
        <taxon>Acetobacter</taxon>
        <taxon>Acetobacter subgen. Acetobacter</taxon>
    </lineage>
</organism>
<dbReference type="Gene3D" id="3.30.1330.60">
    <property type="entry name" value="OmpA-like domain"/>
    <property type="match status" value="1"/>
</dbReference>
<reference evidence="11 12" key="1">
    <citation type="submission" date="2016-03" db="EMBL/GenBank/DDBJ databases">
        <title>Acetic acid bacteria sequencing.</title>
        <authorList>
            <person name="Brandt J."/>
            <person name="Jakob F."/>
            <person name="Vogel R.F."/>
        </authorList>
    </citation>
    <scope>NUCLEOTIDE SEQUENCE [LARGE SCALE GENOMIC DNA]</scope>
    <source>
        <strain evidence="11 12">TMW2.1153</strain>
    </source>
</reference>
<dbReference type="SUPFAM" id="SSF103088">
    <property type="entry name" value="OmpA-like"/>
    <property type="match status" value="1"/>
</dbReference>
<feature type="region of interest" description="Disordered" evidence="8">
    <location>
        <begin position="383"/>
        <end position="412"/>
    </location>
</feature>
<sequence length="412" mass="43109">MPRKNGDNKARIIVVKRGGGGAAGHHGGAWKIAYADFVTAMMAFFLVMWLINATTEQRRRGIANFFNPMATTGDAAAQTTSGPGRSSSVVQGDADNAGHATGSEMTGEQASQQAQASEKLQVSQNAKNAILPPGALTLSKKDKNATAEGMGAGISIVVGNENSGTGTDARTRGVFAVPNPAFPDRSIGKIVTLPPDLPRIVPIGGEKSGAATSIGDGENSAAQKEEADLQADRKQIEQALAQDPSTAQLKSQISVDVLPVGLRIQLAESDRNPMFDTGSARLNERATRLLQKIAPYLTAMPQNLSIYGYTDGALYKKKGASNWTLSAARADSAREVLSAAGFPEQRLAEVVGRAAHDLADADDPASAVNRRVVLVLHREHEVKLPDDASPLTGSGDQPKSAADAATQAPNTQ</sequence>
<dbReference type="PANTHER" id="PTHR30329:SF21">
    <property type="entry name" value="LIPOPROTEIN YIAD-RELATED"/>
    <property type="match status" value="1"/>
</dbReference>
<dbReference type="InterPro" id="IPR025713">
    <property type="entry name" value="MotB-like_N_dom"/>
</dbReference>
<feature type="compositionally biased region" description="Polar residues" evidence="8">
    <location>
        <begin position="77"/>
        <end position="90"/>
    </location>
</feature>
<keyword evidence="3" id="KW-1003">Cell membrane</keyword>
<comment type="similarity">
    <text evidence="2">Belongs to the MotB family.</text>
</comment>
<evidence type="ECO:0000256" key="7">
    <source>
        <dbReference type="PROSITE-ProRule" id="PRU00473"/>
    </source>
</evidence>
<dbReference type="OrthoDB" id="7170686at2"/>
<keyword evidence="5 9" id="KW-1133">Transmembrane helix</keyword>
<evidence type="ECO:0000313" key="12">
    <source>
        <dbReference type="Proteomes" id="UP000188937"/>
    </source>
</evidence>
<dbReference type="PANTHER" id="PTHR30329">
    <property type="entry name" value="STATOR ELEMENT OF FLAGELLAR MOTOR COMPLEX"/>
    <property type="match status" value="1"/>
</dbReference>
<accession>A0A1U9KHS5</accession>
<dbReference type="STRING" id="435.A0U92_11835"/>
<dbReference type="GO" id="GO:0005886">
    <property type="term" value="C:plasma membrane"/>
    <property type="evidence" value="ECO:0007669"/>
    <property type="project" value="UniProtKB-SubCell"/>
</dbReference>
<feature type="transmembrane region" description="Helical" evidence="9">
    <location>
        <begin position="32"/>
        <end position="51"/>
    </location>
</feature>
<dbReference type="PROSITE" id="PS51123">
    <property type="entry name" value="OMPA_2"/>
    <property type="match status" value="1"/>
</dbReference>
<dbReference type="Proteomes" id="UP000188937">
    <property type="component" value="Chromosome"/>
</dbReference>
<dbReference type="EMBL" id="CP014692">
    <property type="protein sequence ID" value="AQS85364.1"/>
    <property type="molecule type" value="Genomic_DNA"/>
</dbReference>
<evidence type="ECO:0000256" key="4">
    <source>
        <dbReference type="ARBA" id="ARBA00022692"/>
    </source>
</evidence>
<keyword evidence="6 7" id="KW-0472">Membrane</keyword>
<gene>
    <name evidence="11" type="ORF">A0U92_11835</name>
</gene>
<dbReference type="Pfam" id="PF13677">
    <property type="entry name" value="MotB_plug"/>
    <property type="match status" value="1"/>
</dbReference>
<evidence type="ECO:0000256" key="3">
    <source>
        <dbReference type="ARBA" id="ARBA00022475"/>
    </source>
</evidence>
<evidence type="ECO:0000313" key="11">
    <source>
        <dbReference type="EMBL" id="AQS85364.1"/>
    </source>
</evidence>
<keyword evidence="4 9" id="KW-0812">Transmembrane</keyword>
<dbReference type="CDD" id="cd07185">
    <property type="entry name" value="OmpA_C-like"/>
    <property type="match status" value="1"/>
</dbReference>